<dbReference type="FunFam" id="3.40.50.10490:FF:000001">
    <property type="entry name" value="Glutamine--fructose-6-phosphate aminotransferase [isomerizing]"/>
    <property type="match status" value="1"/>
</dbReference>
<evidence type="ECO:0000256" key="3">
    <source>
        <dbReference type="ARBA" id="ARBA00012916"/>
    </source>
</evidence>
<keyword evidence="14" id="KW-1185">Reference proteome</keyword>
<feature type="initiator methionine" description="Removed" evidence="10">
    <location>
        <position position="1"/>
    </location>
</feature>
<feature type="active site" description="Nucleophile; for GATase activity" evidence="10">
    <location>
        <position position="2"/>
    </location>
</feature>
<evidence type="ECO:0000256" key="10">
    <source>
        <dbReference type="HAMAP-Rule" id="MF_00164"/>
    </source>
</evidence>
<comment type="caution">
    <text evidence="13">The sequence shown here is derived from an EMBL/GenBank/DDBJ whole genome shotgun (WGS) entry which is preliminary data.</text>
</comment>
<dbReference type="GO" id="GO:0005829">
    <property type="term" value="C:cytosol"/>
    <property type="evidence" value="ECO:0007669"/>
    <property type="project" value="TreeGrafter"/>
</dbReference>
<evidence type="ECO:0000256" key="8">
    <source>
        <dbReference type="ARBA" id="ARBA00022737"/>
    </source>
</evidence>
<dbReference type="GO" id="GO:0006487">
    <property type="term" value="P:protein N-linked glycosylation"/>
    <property type="evidence" value="ECO:0007669"/>
    <property type="project" value="TreeGrafter"/>
</dbReference>
<dbReference type="OrthoDB" id="106547at2"/>
<evidence type="ECO:0000313" key="13">
    <source>
        <dbReference type="EMBL" id="TDL96636.1"/>
    </source>
</evidence>
<evidence type="ECO:0000256" key="7">
    <source>
        <dbReference type="ARBA" id="ARBA00022679"/>
    </source>
</evidence>
<dbReference type="CDD" id="cd00714">
    <property type="entry name" value="GFAT"/>
    <property type="match status" value="1"/>
</dbReference>
<comment type="subcellular location">
    <subcellularLocation>
        <location evidence="2 10">Cytoplasm</location>
    </subcellularLocation>
</comment>
<keyword evidence="9" id="KW-0315">Glutamine amidotransferase</keyword>
<dbReference type="Gene3D" id="3.40.50.10490">
    <property type="entry name" value="Glucose-6-phosphate isomerase like protein, domain 1"/>
    <property type="match status" value="2"/>
</dbReference>
<reference evidence="13 14" key="1">
    <citation type="submission" date="2019-01" db="EMBL/GenBank/DDBJ databases">
        <title>Draft genome sequences of the type strains of six Macrococcus species.</title>
        <authorList>
            <person name="Mazhar S."/>
            <person name="Altermann E."/>
            <person name="Hill C."/>
            <person name="Mcauliffe O."/>
        </authorList>
    </citation>
    <scope>NUCLEOTIDE SEQUENCE [LARGE SCALE GENOMIC DNA]</scope>
    <source>
        <strain evidence="13 14">ATCC 51828</strain>
    </source>
</reference>
<dbReference type="EMBL" id="SCWD01000005">
    <property type="protein sequence ID" value="TDL96636.1"/>
    <property type="molecule type" value="Genomic_DNA"/>
</dbReference>
<evidence type="ECO:0000256" key="4">
    <source>
        <dbReference type="ARBA" id="ARBA00016090"/>
    </source>
</evidence>
<dbReference type="Pfam" id="PF01380">
    <property type="entry name" value="SIS"/>
    <property type="match status" value="2"/>
</dbReference>
<comment type="function">
    <text evidence="10">Catalyzes the first step in hexosamine metabolism, converting fructose-6P into glucosamine-6P using glutamine as a nitrogen source.</text>
</comment>
<gene>
    <name evidence="10 13" type="primary">glmS</name>
    <name evidence="13" type="ORF">ERX40_09795</name>
</gene>
<dbReference type="InterPro" id="IPR035490">
    <property type="entry name" value="GlmS/FrlB_SIS"/>
</dbReference>
<protein>
    <recommendedName>
        <fullName evidence="4 10">Glutamine--fructose-6-phosphate aminotransferase [isomerizing]</fullName>
        <ecNumber evidence="3 10">2.6.1.16</ecNumber>
    </recommendedName>
    <alternativeName>
        <fullName evidence="10">D-fructose-6-phosphate amidotransferase</fullName>
    </alternativeName>
    <alternativeName>
        <fullName evidence="10">GFAT</fullName>
    </alternativeName>
    <alternativeName>
        <fullName evidence="10">Glucosamine-6-phosphate synthase</fullName>
    </alternativeName>
    <alternativeName>
        <fullName evidence="10">Hexosephosphate aminotransferase</fullName>
    </alternativeName>
    <alternativeName>
        <fullName evidence="10">L-glutamine--D-fructose-6-phosphate amidotransferase</fullName>
    </alternativeName>
</protein>
<dbReference type="FunFam" id="3.60.20.10:FF:000006">
    <property type="entry name" value="Glutamine--fructose-6-phosphate aminotransferase [isomerizing]"/>
    <property type="match status" value="1"/>
</dbReference>
<evidence type="ECO:0000256" key="5">
    <source>
        <dbReference type="ARBA" id="ARBA00022490"/>
    </source>
</evidence>
<keyword evidence="7 10" id="KW-0808">Transferase</keyword>
<dbReference type="GO" id="GO:0006002">
    <property type="term" value="P:fructose 6-phosphate metabolic process"/>
    <property type="evidence" value="ECO:0007669"/>
    <property type="project" value="TreeGrafter"/>
</dbReference>
<feature type="domain" description="SIS" evidence="12">
    <location>
        <begin position="453"/>
        <end position="590"/>
    </location>
</feature>
<feature type="domain" description="Glutamine amidotransferase type-2" evidence="11">
    <location>
        <begin position="2"/>
        <end position="217"/>
    </location>
</feature>
<feature type="active site" description="For Fru-6P isomerization activity" evidence="10">
    <location>
        <position position="595"/>
    </location>
</feature>
<comment type="catalytic activity">
    <reaction evidence="1 10">
        <text>D-fructose 6-phosphate + L-glutamine = D-glucosamine 6-phosphate + L-glutamate</text>
        <dbReference type="Rhea" id="RHEA:13237"/>
        <dbReference type="ChEBI" id="CHEBI:29985"/>
        <dbReference type="ChEBI" id="CHEBI:58359"/>
        <dbReference type="ChEBI" id="CHEBI:58725"/>
        <dbReference type="ChEBI" id="CHEBI:61527"/>
        <dbReference type="EC" id="2.6.1.16"/>
    </reaction>
</comment>
<comment type="subunit">
    <text evidence="10">Homodimer.</text>
</comment>
<dbReference type="AlphaFoldDB" id="A0A9Q8CDB8"/>
<name>A0A9Q8CDB8_9STAP</name>
<dbReference type="InterPro" id="IPR017932">
    <property type="entry name" value="GATase_2_dom"/>
</dbReference>
<dbReference type="PANTHER" id="PTHR10937">
    <property type="entry name" value="GLUCOSAMINE--FRUCTOSE-6-PHOSPHATE AMINOTRANSFERASE, ISOMERIZING"/>
    <property type="match status" value="1"/>
</dbReference>
<dbReference type="FunFam" id="3.40.50.10490:FF:000022">
    <property type="entry name" value="Glutamine--fructose-6-phosphate aminotransferase [isomerizing]"/>
    <property type="match status" value="1"/>
</dbReference>
<dbReference type="InterPro" id="IPR047084">
    <property type="entry name" value="GFAT_N"/>
</dbReference>
<keyword evidence="8" id="KW-0677">Repeat</keyword>
<dbReference type="NCBIfam" id="NF001484">
    <property type="entry name" value="PRK00331.1"/>
    <property type="match status" value="1"/>
</dbReference>
<keyword evidence="5 10" id="KW-0963">Cytoplasm</keyword>
<dbReference type="Gene3D" id="3.60.20.10">
    <property type="entry name" value="Glutamine Phosphoribosylpyrophosphate, subunit 1, domain 1"/>
    <property type="match status" value="1"/>
</dbReference>
<dbReference type="InterPro" id="IPR029055">
    <property type="entry name" value="Ntn_hydrolases_N"/>
</dbReference>
<dbReference type="SUPFAM" id="SSF56235">
    <property type="entry name" value="N-terminal nucleophile aminohydrolases (Ntn hydrolases)"/>
    <property type="match status" value="1"/>
</dbReference>
<sequence length="600" mass="65442">MCGIVGYIGTEDAKEILLKGLEKLEYRGYDSAGIAVRNGEDVRVYKEKGRIAELRKVVDSSFETSTGIGHTRWATHGVPNHTNSHPHQSESERFTLVHNGVIENYEQLKKEYLTGVTLTSDTDTEVIVQLVEFFSKQGLDTEKAFVEVLKLLHGSYALGLLDKENPDVIFVAKNKSPLLVGLGEGFNVIASDAMAMLQVTDTYVELTDGEIVLVEKDKVTIKDADGKEISRKPYKAEIDASDIEKGTYAHYMLKEIHEQPGVMRKIIQKYQDDKGELMIDKDIVKAVRKADRIYIVACGTSYNAGLVGKEYLEKWAGVPAEVHVASEFVYNMPLLSKKPLFIFISQSGETADSRAVLVAIKKLGHTALTVTNVPGSTLSREADHTLILHAGPEIAVASTKAYTAQIAVLAILAQVVAKDAGMKSDIDLLPELAKVTAAITAVIDDAHTIEGFTTDFLETTRNAFFIGRGMDFYVGVEGSLKLKEISYIQAEGFAGGELKHGTIALIEEGTPVIALATQEAVNLSIRGNVKEVVARGAHPCIITMAGLEQDGDTYVIPHVHEMLAPLVSVVVTQLLAYYAALHRGCDVDKPRNLAKSVTVE</sequence>
<evidence type="ECO:0000259" key="11">
    <source>
        <dbReference type="PROSITE" id="PS51278"/>
    </source>
</evidence>
<dbReference type="EC" id="2.6.1.16" evidence="3 10"/>
<dbReference type="GO" id="GO:0097367">
    <property type="term" value="F:carbohydrate derivative binding"/>
    <property type="evidence" value="ECO:0007669"/>
    <property type="project" value="InterPro"/>
</dbReference>
<evidence type="ECO:0000313" key="14">
    <source>
        <dbReference type="Proteomes" id="UP000295280"/>
    </source>
</evidence>
<dbReference type="HAMAP" id="MF_00164">
    <property type="entry name" value="GlmS"/>
    <property type="match status" value="1"/>
</dbReference>
<dbReference type="InterPro" id="IPR005855">
    <property type="entry name" value="GFAT"/>
</dbReference>
<keyword evidence="6 10" id="KW-0032">Aminotransferase</keyword>
<dbReference type="GO" id="GO:0005975">
    <property type="term" value="P:carbohydrate metabolic process"/>
    <property type="evidence" value="ECO:0007669"/>
    <property type="project" value="UniProtKB-UniRule"/>
</dbReference>
<accession>A0A9Q8CDB8</accession>
<dbReference type="InterPro" id="IPR046348">
    <property type="entry name" value="SIS_dom_sf"/>
</dbReference>
<evidence type="ECO:0000256" key="6">
    <source>
        <dbReference type="ARBA" id="ARBA00022576"/>
    </source>
</evidence>
<dbReference type="CDD" id="cd05009">
    <property type="entry name" value="SIS_GlmS_GlmD_2"/>
    <property type="match status" value="1"/>
</dbReference>
<feature type="domain" description="SIS" evidence="12">
    <location>
        <begin position="283"/>
        <end position="422"/>
    </location>
</feature>
<dbReference type="PROSITE" id="PS51464">
    <property type="entry name" value="SIS"/>
    <property type="match status" value="2"/>
</dbReference>
<dbReference type="SUPFAM" id="SSF53697">
    <property type="entry name" value="SIS domain"/>
    <property type="match status" value="1"/>
</dbReference>
<dbReference type="Proteomes" id="UP000295280">
    <property type="component" value="Unassembled WGS sequence"/>
</dbReference>
<dbReference type="GO" id="GO:0004360">
    <property type="term" value="F:glutamine-fructose-6-phosphate transaminase (isomerizing) activity"/>
    <property type="evidence" value="ECO:0007669"/>
    <property type="project" value="UniProtKB-UniRule"/>
</dbReference>
<proteinExistence type="inferred from homology"/>
<evidence type="ECO:0000256" key="2">
    <source>
        <dbReference type="ARBA" id="ARBA00004496"/>
    </source>
</evidence>
<evidence type="ECO:0000256" key="9">
    <source>
        <dbReference type="ARBA" id="ARBA00022962"/>
    </source>
</evidence>
<organism evidence="13 14">
    <name type="scientific">Macrococcus carouselicus</name>
    <dbReference type="NCBI Taxonomy" id="69969"/>
    <lineage>
        <taxon>Bacteria</taxon>
        <taxon>Bacillati</taxon>
        <taxon>Bacillota</taxon>
        <taxon>Bacilli</taxon>
        <taxon>Bacillales</taxon>
        <taxon>Staphylococcaceae</taxon>
        <taxon>Macrococcus</taxon>
    </lineage>
</organism>
<evidence type="ECO:0000256" key="1">
    <source>
        <dbReference type="ARBA" id="ARBA00001031"/>
    </source>
</evidence>
<evidence type="ECO:0000259" key="12">
    <source>
        <dbReference type="PROSITE" id="PS51464"/>
    </source>
</evidence>
<dbReference type="InterPro" id="IPR001347">
    <property type="entry name" value="SIS_dom"/>
</dbReference>
<dbReference type="PANTHER" id="PTHR10937:SF0">
    <property type="entry name" value="GLUTAMINE--FRUCTOSE-6-PHOSPHATE TRANSAMINASE (ISOMERIZING)"/>
    <property type="match status" value="1"/>
</dbReference>
<dbReference type="Pfam" id="PF13522">
    <property type="entry name" value="GATase_6"/>
    <property type="match status" value="1"/>
</dbReference>
<dbReference type="CDD" id="cd05008">
    <property type="entry name" value="SIS_GlmS_GlmD_1"/>
    <property type="match status" value="1"/>
</dbReference>
<dbReference type="NCBIfam" id="TIGR01135">
    <property type="entry name" value="glmS"/>
    <property type="match status" value="1"/>
</dbReference>
<dbReference type="GO" id="GO:0006047">
    <property type="term" value="P:UDP-N-acetylglucosamine metabolic process"/>
    <property type="evidence" value="ECO:0007669"/>
    <property type="project" value="TreeGrafter"/>
</dbReference>
<dbReference type="PROSITE" id="PS51278">
    <property type="entry name" value="GATASE_TYPE_2"/>
    <property type="match status" value="1"/>
</dbReference>
<dbReference type="RefSeq" id="WP_133418320.1">
    <property type="nucleotide sequence ID" value="NZ_SCWD01000005.1"/>
</dbReference>
<dbReference type="InterPro" id="IPR035466">
    <property type="entry name" value="GlmS/AgaS_SIS"/>
</dbReference>